<evidence type="ECO:0000256" key="2">
    <source>
        <dbReference type="SAM" id="MobiDB-lite"/>
    </source>
</evidence>
<evidence type="ECO:0000313" key="4">
    <source>
        <dbReference type="EMBL" id="PIL36637.1"/>
    </source>
</evidence>
<dbReference type="Proteomes" id="UP000230002">
    <property type="component" value="Unassembled WGS sequence"/>
</dbReference>
<dbReference type="OrthoDB" id="2554293at2759"/>
<evidence type="ECO:0000256" key="3">
    <source>
        <dbReference type="SAM" id="Phobius"/>
    </source>
</evidence>
<proteinExistence type="predicted"/>
<reference evidence="4 5" key="1">
    <citation type="journal article" date="2015" name="Sci. Rep.">
        <title>Chromosome-level genome map provides insights into diverse defense mechanisms in the medicinal fungus Ganoderma sinense.</title>
        <authorList>
            <person name="Zhu Y."/>
            <person name="Xu J."/>
            <person name="Sun C."/>
            <person name="Zhou S."/>
            <person name="Xu H."/>
            <person name="Nelson D.R."/>
            <person name="Qian J."/>
            <person name="Song J."/>
            <person name="Luo H."/>
            <person name="Xiang L."/>
            <person name="Li Y."/>
            <person name="Xu Z."/>
            <person name="Ji A."/>
            <person name="Wang L."/>
            <person name="Lu S."/>
            <person name="Hayward A."/>
            <person name="Sun W."/>
            <person name="Li X."/>
            <person name="Schwartz D.C."/>
            <person name="Wang Y."/>
            <person name="Chen S."/>
        </authorList>
    </citation>
    <scope>NUCLEOTIDE SEQUENCE [LARGE SCALE GENOMIC DNA]</scope>
    <source>
        <strain evidence="4 5">ZZ0214-1</strain>
    </source>
</reference>
<sequence>MTPKKQVDITSTILKLETGFVSEKCTRAALELLQTARTFGQQRTERMYRVLVDTLLLQGEIIVASLLFVILLQDWELRTLQDGGSRESAKDHITYGHLGVSPPHPYNILNTPYPDLRIMGKILETVKQSFGGLSDNEEAKSRLPYLQSLAFFAMLLDTGQLHTHRVAGVINALYSCPKTNAVVWILRDGEMVQVKAYQYFHDVLQRLIHSLSNRDSSRPPLNLSKRSYNSLLSYSLRHRFSPRMASQVLQHMCVDRTPPMAPDIVTFNILLRSGTLLRNLRISEAVLTALRLGSEEFNVENSPFRQPPLDTVGTDEACSSIDSSTDRPPEPIPDEDIPHSDFLAAKARLSREVFTPPNELLESVRTTATTLEPSIYTLTTFITHLTSTGRPDAVAAVLFDILPELNVIVADHPATNGSANLHSTMTYKAALKLAVSRGPYVYAAMINALVKAGEIGLAERVFILAQQAAIGSSNPNFVRHGRSWRLSVHAFTSLMQGYARVALGRLPAHKREREYVGTTLLARDALWRPQARHYDAGYARYVYAMREENFKIALRRYNKRQTSRRNATLLYRAMMTGARSILARFIAQCPTTVDSARVRTRRNGAIWWWRTTPDARFFNAALELFAAGSRTERSKRRPSRFWHGRWRRAERKFEQTGEVETDKWTPMLHKVAQAMVAHGFDVPVAYRHLLVGKWQTPMKAKRKRKIVIHAPYSFPPATIHQRRWTHSLPTVKTKGLPMRKRWRRRTKGEHIGRPVS</sequence>
<feature type="region of interest" description="Disordered" evidence="2">
    <location>
        <begin position="301"/>
        <end position="337"/>
    </location>
</feature>
<protein>
    <submittedName>
        <fullName evidence="4">Uncharacterized protein</fullName>
    </submittedName>
</protein>
<accession>A0A2G8SS92</accession>
<dbReference type="InterPro" id="IPR011990">
    <property type="entry name" value="TPR-like_helical_dom_sf"/>
</dbReference>
<gene>
    <name evidence="4" type="ORF">GSI_00326</name>
</gene>
<organism evidence="4 5">
    <name type="scientific">Ganoderma sinense ZZ0214-1</name>
    <dbReference type="NCBI Taxonomy" id="1077348"/>
    <lineage>
        <taxon>Eukaryota</taxon>
        <taxon>Fungi</taxon>
        <taxon>Dikarya</taxon>
        <taxon>Basidiomycota</taxon>
        <taxon>Agaricomycotina</taxon>
        <taxon>Agaricomycetes</taxon>
        <taxon>Polyporales</taxon>
        <taxon>Polyporaceae</taxon>
        <taxon>Ganoderma</taxon>
    </lineage>
</organism>
<keyword evidence="3" id="KW-0472">Membrane</keyword>
<dbReference type="STRING" id="1077348.A0A2G8SS92"/>
<dbReference type="PANTHER" id="PTHR47942">
    <property type="entry name" value="TETRATRICOPEPTIDE REPEAT (TPR)-LIKE SUPERFAMILY PROTEIN-RELATED"/>
    <property type="match status" value="1"/>
</dbReference>
<dbReference type="PANTHER" id="PTHR47942:SF15">
    <property type="entry name" value="OS12G0557800 PROTEIN"/>
    <property type="match status" value="1"/>
</dbReference>
<dbReference type="EMBL" id="AYKW01000001">
    <property type="protein sequence ID" value="PIL36637.1"/>
    <property type="molecule type" value="Genomic_DNA"/>
</dbReference>
<keyword evidence="3" id="KW-1133">Transmembrane helix</keyword>
<name>A0A2G8SS92_9APHY</name>
<comment type="caution">
    <text evidence="4">The sequence shown here is derived from an EMBL/GenBank/DDBJ whole genome shotgun (WGS) entry which is preliminary data.</text>
</comment>
<evidence type="ECO:0000256" key="1">
    <source>
        <dbReference type="ARBA" id="ARBA00022737"/>
    </source>
</evidence>
<evidence type="ECO:0000313" key="5">
    <source>
        <dbReference type="Proteomes" id="UP000230002"/>
    </source>
</evidence>
<keyword evidence="3" id="KW-0812">Transmembrane</keyword>
<dbReference type="Gene3D" id="1.25.40.10">
    <property type="entry name" value="Tetratricopeptide repeat domain"/>
    <property type="match status" value="1"/>
</dbReference>
<feature type="transmembrane region" description="Helical" evidence="3">
    <location>
        <begin position="50"/>
        <end position="72"/>
    </location>
</feature>
<dbReference type="AlphaFoldDB" id="A0A2G8SS92"/>
<dbReference type="InterPro" id="IPR051222">
    <property type="entry name" value="PPR/CCM1_RNA-binding"/>
</dbReference>
<keyword evidence="1" id="KW-0677">Repeat</keyword>
<keyword evidence="5" id="KW-1185">Reference proteome</keyword>